<proteinExistence type="predicted"/>
<protein>
    <recommendedName>
        <fullName evidence="3">DUF3793 domain-containing protein</fullName>
    </recommendedName>
</protein>
<dbReference type="EMBL" id="CP002696">
    <property type="protein sequence ID" value="AEE16647.1"/>
    <property type="molecule type" value="Genomic_DNA"/>
</dbReference>
<dbReference type="AlphaFoldDB" id="F4LLI3"/>
<dbReference type="OrthoDB" id="5393676at2"/>
<sequence length="192" mass="21543">MSIERTIIHFCAPSLCGIKAASLVSVGKDTYRQCLDRIRNLDGVLRGTGKRIVPVTRTENRTLLFVYDEALLNRRLCDPQIARYLGDKGYPVAEGAAAVLPAFLKRLSGAQRFPHETGVFLGYPLEDVVGFEAHGGCGCKYCGYWKVYGDVESARLLCSQYERCRTLCKQWFEEGHSIPRLIEKYTERQGAA</sequence>
<dbReference type="eggNOG" id="ENOG5032SGE">
    <property type="taxonomic scope" value="Bacteria"/>
</dbReference>
<reference evidence="2" key="1">
    <citation type="submission" date="2011-04" db="EMBL/GenBank/DDBJ databases">
        <title>The complete genome of Treponema brennaborense DSM 12168.</title>
        <authorList>
            <person name="Lucas S."/>
            <person name="Han J."/>
            <person name="Lapidus A."/>
            <person name="Bruce D."/>
            <person name="Goodwin L."/>
            <person name="Pitluck S."/>
            <person name="Peters L."/>
            <person name="Kyrpides N."/>
            <person name="Mavromatis K."/>
            <person name="Ivanova N."/>
            <person name="Mikhailova N."/>
            <person name="Pagani I."/>
            <person name="Teshima H."/>
            <person name="Detter J.C."/>
            <person name="Tapia R."/>
            <person name="Han C."/>
            <person name="Land M."/>
            <person name="Hauser L."/>
            <person name="Markowitz V."/>
            <person name="Cheng J.-F."/>
            <person name="Hugenholtz P."/>
            <person name="Woyke T."/>
            <person name="Wu D."/>
            <person name="Gronow S."/>
            <person name="Wellnitz S."/>
            <person name="Brambilla E."/>
            <person name="Klenk H.-P."/>
            <person name="Eisen J.A."/>
        </authorList>
    </citation>
    <scope>NUCLEOTIDE SEQUENCE [LARGE SCALE GENOMIC DNA]</scope>
    <source>
        <strain evidence="2">DSM 12168 / CIP 105900 / DD5/3</strain>
    </source>
</reference>
<dbReference type="RefSeq" id="WP_013758354.1">
    <property type="nucleotide sequence ID" value="NC_015500.1"/>
</dbReference>
<evidence type="ECO:0000313" key="1">
    <source>
        <dbReference type="EMBL" id="AEE16647.1"/>
    </source>
</evidence>
<dbReference type="KEGG" id="tbe:Trebr_1219"/>
<dbReference type="HOGENOM" id="CLU_080981_1_0_12"/>
<accession>F4LLI3</accession>
<name>F4LLI3_TREBD</name>
<evidence type="ECO:0008006" key="3">
    <source>
        <dbReference type="Google" id="ProtNLM"/>
    </source>
</evidence>
<dbReference type="InterPro" id="IPR024523">
    <property type="entry name" value="DUF3793"/>
</dbReference>
<evidence type="ECO:0000313" key="2">
    <source>
        <dbReference type="Proteomes" id="UP000006546"/>
    </source>
</evidence>
<dbReference type="Pfam" id="PF12672">
    <property type="entry name" value="DUF3793"/>
    <property type="match status" value="1"/>
</dbReference>
<organism evidence="1 2">
    <name type="scientific">Treponema brennaborense (strain DSM 12168 / CIP 105900 / DD5/3)</name>
    <dbReference type="NCBI Taxonomy" id="906968"/>
    <lineage>
        <taxon>Bacteria</taxon>
        <taxon>Pseudomonadati</taxon>
        <taxon>Spirochaetota</taxon>
        <taxon>Spirochaetia</taxon>
        <taxon>Spirochaetales</taxon>
        <taxon>Treponemataceae</taxon>
        <taxon>Treponema</taxon>
    </lineage>
</organism>
<gene>
    <name evidence="1" type="ordered locus">Trebr_1219</name>
</gene>
<keyword evidence="2" id="KW-1185">Reference proteome</keyword>
<dbReference type="Proteomes" id="UP000006546">
    <property type="component" value="Chromosome"/>
</dbReference>
<dbReference type="STRING" id="906968.Trebr_1219"/>